<protein>
    <submittedName>
        <fullName evidence="1">Uncharacterized protein</fullName>
    </submittedName>
</protein>
<evidence type="ECO:0000313" key="2">
    <source>
        <dbReference type="Proteomes" id="UP000218606"/>
    </source>
</evidence>
<dbReference type="EMBL" id="CP010767">
    <property type="protein sequence ID" value="ATG44259.1"/>
    <property type="molecule type" value="Genomic_DNA"/>
</dbReference>
<organism evidence="1 2">
    <name type="scientific">Phaeobacter piscinae</name>
    <dbReference type="NCBI Taxonomy" id="1580596"/>
    <lineage>
        <taxon>Bacteria</taxon>
        <taxon>Pseudomonadati</taxon>
        <taxon>Pseudomonadota</taxon>
        <taxon>Alphaproteobacteria</taxon>
        <taxon>Rhodobacterales</taxon>
        <taxon>Roseobacteraceae</taxon>
        <taxon>Phaeobacter</taxon>
    </lineage>
</organism>
<sequence>MQSVMKLVSDRFLALLSVSCFVFAMAGVRSSDALSPTLISESDGEPLTVTMYYPPAGFEDHLRSLDGEGAIFNFSESFDDPRQSDVWIFFLNSAEDIHYLPSDVVNIFIAAGGGEKKYRSILFQFDTTSGDKKFVSFNFISEFGEVDEFEISCRVAALVFLRTSKQFTDDRYTKLVADCGVP</sequence>
<proteinExistence type="predicted"/>
<gene>
    <name evidence="1" type="ORF">PhaeoP13_02338</name>
</gene>
<reference evidence="1 2" key="1">
    <citation type="journal article" date="2017" name="Front. Microbiol.">
        <title>Phaeobacter piscinae sp. nov., a species of the Roseobacter group and potential aquaculture probiont.</title>
        <authorList>
            <person name="Sonnenschein E.C."/>
            <person name="Phippen C.B.W."/>
            <person name="Nielsen K.F."/>
            <person name="Mateiu R.V."/>
            <person name="Melchiorsen J."/>
            <person name="Gram L."/>
            <person name="Overmann J."/>
            <person name="Freese H.M."/>
        </authorList>
    </citation>
    <scope>NUCLEOTIDE SEQUENCE [LARGE SCALE GENOMIC DNA]</scope>
    <source>
        <strain evidence="1 2">P13</strain>
    </source>
</reference>
<accession>A0AAN1GSP8</accession>
<dbReference type="RefSeq" id="WP_123619057.1">
    <property type="nucleotide sequence ID" value="NZ_CP010715.1"/>
</dbReference>
<dbReference type="Proteomes" id="UP000218606">
    <property type="component" value="Chromosome"/>
</dbReference>
<name>A0AAN1GSP8_9RHOB</name>
<evidence type="ECO:0000313" key="1">
    <source>
        <dbReference type="EMBL" id="ATG44259.1"/>
    </source>
</evidence>
<dbReference type="AlphaFoldDB" id="A0AAN1GSP8"/>